<accession>A0A217ECX6</accession>
<keyword evidence="1" id="KW-0812">Transmembrane</keyword>
<feature type="transmembrane region" description="Helical" evidence="1">
    <location>
        <begin position="118"/>
        <end position="138"/>
    </location>
</feature>
<feature type="transmembrane region" description="Helical" evidence="1">
    <location>
        <begin position="225"/>
        <end position="246"/>
    </location>
</feature>
<dbReference type="OrthoDB" id="508112at2"/>
<keyword evidence="1" id="KW-0472">Membrane</keyword>
<reference evidence="4" key="1">
    <citation type="submission" date="2017-06" db="EMBL/GenBank/DDBJ databases">
        <authorList>
            <person name="Varghese N."/>
            <person name="Submissions S."/>
        </authorList>
    </citation>
    <scope>NUCLEOTIDE SEQUENCE [LARGE SCALE GENOMIC DNA]</scope>
    <source>
        <strain evidence="4">ANC 5114</strain>
    </source>
</reference>
<keyword evidence="1" id="KW-1133">Transmembrane helix</keyword>
<feature type="transmembrane region" description="Helical" evidence="1">
    <location>
        <begin position="312"/>
        <end position="334"/>
    </location>
</feature>
<feature type="transmembrane region" description="Helical" evidence="1">
    <location>
        <begin position="195"/>
        <end position="213"/>
    </location>
</feature>
<name>A0A217ECX6_9GAMM</name>
<dbReference type="AlphaFoldDB" id="A0A217ECX6"/>
<gene>
    <name evidence="3" type="ORF">SAMN05444584_0226</name>
</gene>
<dbReference type="PANTHER" id="PTHR40407">
    <property type="entry name" value="MEMBRANE PROTEIN-LIKE PROTEIN"/>
    <property type="match status" value="1"/>
</dbReference>
<feature type="transmembrane region" description="Helical" evidence="1">
    <location>
        <begin position="346"/>
        <end position="367"/>
    </location>
</feature>
<feature type="domain" description="Heparan-alpha-glucosaminide N-acetyltransferase catalytic" evidence="2">
    <location>
        <begin position="8"/>
        <end position="223"/>
    </location>
</feature>
<dbReference type="RefSeq" id="WP_088822310.1">
    <property type="nucleotide sequence ID" value="NZ_FZLN01000001.1"/>
</dbReference>
<sequence length="382" mass="43676">MAIQNLHRQIAIDALRGLVILIMMLDHVRETFFLHHQVPDPMIISETEPTLFLSRTLAHLCAPVFVLLTGLSAFLYHSKHQQLKTTQSFLLKRGLFLIVLELTFVNFAWTGQIIPNTIYLQVIWAIGISMIALAALITLPKNLRWAIALLIICGHNLLDHLSFPHSAFQPLWNILHQRGWIDVGSALRIRTSYPVLPWIGVILLGYNIGQTWFNSAVSVGQRQKALLSVAITALLLFFSLRLLNIYGDHVWQTMPTALETLCSFFNLTKYPPSLLFIAWNVGIGLLLLVLLEHLQHQSWLRVLVTFGSVPMFFYIIHLYVLKLMYIAAVAYFGLNQGQYFGFDHVISLWAMSLVLCLLLYPVVSAFSKFKHNNKQIRILKYF</sequence>
<feature type="transmembrane region" description="Helical" evidence="1">
    <location>
        <begin position="273"/>
        <end position="291"/>
    </location>
</feature>
<evidence type="ECO:0000256" key="1">
    <source>
        <dbReference type="SAM" id="Phobius"/>
    </source>
</evidence>
<evidence type="ECO:0000313" key="3">
    <source>
        <dbReference type="EMBL" id="SNQ28311.1"/>
    </source>
</evidence>
<dbReference type="Pfam" id="PF07786">
    <property type="entry name" value="HGSNAT_cat"/>
    <property type="match status" value="1"/>
</dbReference>
<evidence type="ECO:0000259" key="2">
    <source>
        <dbReference type="Pfam" id="PF07786"/>
    </source>
</evidence>
<keyword evidence="4" id="KW-1185">Reference proteome</keyword>
<protein>
    <submittedName>
        <fullName evidence="3">Uncharacterized membrane protein</fullName>
    </submittedName>
</protein>
<feature type="transmembrane region" description="Helical" evidence="1">
    <location>
        <begin position="57"/>
        <end position="78"/>
    </location>
</feature>
<evidence type="ECO:0000313" key="4">
    <source>
        <dbReference type="Proteomes" id="UP000243463"/>
    </source>
</evidence>
<dbReference type="PANTHER" id="PTHR40407:SF1">
    <property type="entry name" value="HEPARAN-ALPHA-GLUCOSAMINIDE N-ACETYLTRANSFERASE CATALYTIC DOMAIN-CONTAINING PROTEIN"/>
    <property type="match status" value="1"/>
</dbReference>
<proteinExistence type="predicted"/>
<organism evidence="3 4">
    <name type="scientific">Acinetobacter apis</name>
    <dbReference type="NCBI Taxonomy" id="1229165"/>
    <lineage>
        <taxon>Bacteria</taxon>
        <taxon>Pseudomonadati</taxon>
        <taxon>Pseudomonadota</taxon>
        <taxon>Gammaproteobacteria</taxon>
        <taxon>Moraxellales</taxon>
        <taxon>Moraxellaceae</taxon>
        <taxon>Acinetobacter</taxon>
    </lineage>
</organism>
<feature type="transmembrane region" description="Helical" evidence="1">
    <location>
        <begin position="90"/>
        <end position="112"/>
    </location>
</feature>
<dbReference type="EMBL" id="FZLN01000001">
    <property type="protein sequence ID" value="SNQ28311.1"/>
    <property type="molecule type" value="Genomic_DNA"/>
</dbReference>
<dbReference type="InterPro" id="IPR012429">
    <property type="entry name" value="HGSNAT_cat"/>
</dbReference>
<dbReference type="Proteomes" id="UP000243463">
    <property type="component" value="Unassembled WGS sequence"/>
</dbReference>